<proteinExistence type="predicted"/>
<organism evidence="2 3">
    <name type="scientific">Corallococcus aberystwythensis</name>
    <dbReference type="NCBI Taxonomy" id="2316722"/>
    <lineage>
        <taxon>Bacteria</taxon>
        <taxon>Pseudomonadati</taxon>
        <taxon>Myxococcota</taxon>
        <taxon>Myxococcia</taxon>
        <taxon>Myxococcales</taxon>
        <taxon>Cystobacterineae</taxon>
        <taxon>Myxococcaceae</taxon>
        <taxon>Corallococcus</taxon>
    </lineage>
</organism>
<dbReference type="EMBL" id="RAWK01000224">
    <property type="protein sequence ID" value="RKH57908.1"/>
    <property type="molecule type" value="Genomic_DNA"/>
</dbReference>
<evidence type="ECO:0000256" key="1">
    <source>
        <dbReference type="SAM" id="MobiDB-lite"/>
    </source>
</evidence>
<dbReference type="Proteomes" id="UP000267003">
    <property type="component" value="Unassembled WGS sequence"/>
</dbReference>
<dbReference type="AlphaFoldDB" id="A0A3A8PP24"/>
<evidence type="ECO:0000313" key="3">
    <source>
        <dbReference type="Proteomes" id="UP000267003"/>
    </source>
</evidence>
<evidence type="ECO:0000313" key="2">
    <source>
        <dbReference type="EMBL" id="RKH57908.1"/>
    </source>
</evidence>
<protein>
    <submittedName>
        <fullName evidence="2">Uncharacterized protein</fullName>
    </submittedName>
</protein>
<dbReference type="RefSeq" id="WP_120558863.1">
    <property type="nucleotide sequence ID" value="NZ_RAWK01000224.1"/>
</dbReference>
<sequence>MGGHRRFDDDDDEELTGDEDFRGSFREDLERTLNLETWAEGLDLQVIMQRYKEEIGGAMRKEDQLRSIIRQELLPRLQTRDNAPQGAGLYHLSPEQLADIHSGLLFAGQVEAVNGISVTHETLPLDITQLGITAIGYGGSAGTFSQRLFRREVTVDAPDPYKEALSYIEMRQNRSHPGRRGPDSLSRLARRGIRAYAERAILVEKLKAPWRMGQGNPFTQELITGSGYTGLLKASLGMLERLMNDHPRFVFVSARMEDRGFLTMGHALDAGEFVILESMKQAGEDILDGWQYDIKERKRARRFVDAYSHKVVKGLFRASNNAPPRIFYAHIDHAHMAACVAIADSVLRPEQGFPMLLDVAEATCRSAFGADGFEGLVQDAYAQADARLQYFNGRKPRR</sequence>
<reference evidence="3" key="1">
    <citation type="submission" date="2018-09" db="EMBL/GenBank/DDBJ databases">
        <authorList>
            <person name="Livingstone P.G."/>
            <person name="Whitworth D.E."/>
        </authorList>
    </citation>
    <scope>NUCLEOTIDE SEQUENCE [LARGE SCALE GENOMIC DNA]</scope>
    <source>
        <strain evidence="3">AB050A</strain>
    </source>
</reference>
<accession>A0A3A8PP24</accession>
<feature type="compositionally biased region" description="Acidic residues" evidence="1">
    <location>
        <begin position="9"/>
        <end position="18"/>
    </location>
</feature>
<name>A0A3A8PP24_9BACT</name>
<feature type="region of interest" description="Disordered" evidence="1">
    <location>
        <begin position="1"/>
        <end position="21"/>
    </location>
</feature>
<dbReference type="OrthoDB" id="263950at2"/>
<gene>
    <name evidence="2" type="ORF">D7W81_30175</name>
</gene>
<keyword evidence="3" id="KW-1185">Reference proteome</keyword>
<comment type="caution">
    <text evidence="2">The sequence shown here is derived from an EMBL/GenBank/DDBJ whole genome shotgun (WGS) entry which is preliminary data.</text>
</comment>